<dbReference type="GO" id="GO:0004930">
    <property type="term" value="F:G protein-coupled receptor activity"/>
    <property type="evidence" value="ECO:0007669"/>
    <property type="project" value="TreeGrafter"/>
</dbReference>
<feature type="transmembrane region" description="Helical" evidence="6">
    <location>
        <begin position="130"/>
        <end position="149"/>
    </location>
</feature>
<dbReference type="SUPFAM" id="SSF81321">
    <property type="entry name" value="Family A G protein-coupled receptor-like"/>
    <property type="match status" value="1"/>
</dbReference>
<name>A0A8H5M0L0_9AGAR</name>
<evidence type="ECO:0000256" key="2">
    <source>
        <dbReference type="ARBA" id="ARBA00022692"/>
    </source>
</evidence>
<evidence type="ECO:0000256" key="1">
    <source>
        <dbReference type="ARBA" id="ARBA00004141"/>
    </source>
</evidence>
<evidence type="ECO:0000313" key="7">
    <source>
        <dbReference type="EMBL" id="KAF5376417.1"/>
    </source>
</evidence>
<reference evidence="7 8" key="1">
    <citation type="journal article" date="2020" name="ISME J.">
        <title>Uncovering the hidden diversity of litter-decomposition mechanisms in mushroom-forming fungi.</title>
        <authorList>
            <person name="Floudas D."/>
            <person name="Bentzer J."/>
            <person name="Ahren D."/>
            <person name="Johansson T."/>
            <person name="Persson P."/>
            <person name="Tunlid A."/>
        </authorList>
    </citation>
    <scope>NUCLEOTIDE SEQUENCE [LARGE SCALE GENOMIC DNA]</scope>
    <source>
        <strain evidence="7 8">CBS 661.87</strain>
    </source>
</reference>
<keyword evidence="8" id="KW-1185">Reference proteome</keyword>
<keyword evidence="3 6" id="KW-1133">Transmembrane helix</keyword>
<keyword evidence="4 6" id="KW-0472">Membrane</keyword>
<feature type="transmembrane region" description="Helical" evidence="6">
    <location>
        <begin position="20"/>
        <end position="49"/>
    </location>
</feature>
<gene>
    <name evidence="7" type="ORF">D9615_008582</name>
</gene>
<protein>
    <recommendedName>
        <fullName evidence="9">G-protein coupled receptors family 2 profile 2 domain-containing protein</fullName>
    </recommendedName>
</protein>
<dbReference type="GO" id="GO:0005886">
    <property type="term" value="C:plasma membrane"/>
    <property type="evidence" value="ECO:0007669"/>
    <property type="project" value="TreeGrafter"/>
</dbReference>
<evidence type="ECO:0000256" key="3">
    <source>
        <dbReference type="ARBA" id="ARBA00022989"/>
    </source>
</evidence>
<accession>A0A8H5M0L0</accession>
<dbReference type="Proteomes" id="UP000565441">
    <property type="component" value="Unassembled WGS sequence"/>
</dbReference>
<evidence type="ECO:0008006" key="9">
    <source>
        <dbReference type="Google" id="ProtNLM"/>
    </source>
</evidence>
<dbReference type="AlphaFoldDB" id="A0A8H5M0L0"/>
<feature type="transmembrane region" description="Helical" evidence="6">
    <location>
        <begin position="61"/>
        <end position="79"/>
    </location>
</feature>
<comment type="subcellular location">
    <subcellularLocation>
        <location evidence="1">Membrane</location>
        <topology evidence="1">Multi-pass membrane protein</topology>
    </subcellularLocation>
</comment>
<feature type="transmembrane region" description="Helical" evidence="6">
    <location>
        <begin position="91"/>
        <end position="118"/>
    </location>
</feature>
<comment type="caution">
    <text evidence="7">The sequence shown here is derived from an EMBL/GenBank/DDBJ whole genome shotgun (WGS) entry which is preliminary data.</text>
</comment>
<dbReference type="Gene3D" id="1.20.1070.10">
    <property type="entry name" value="Rhodopsin 7-helix transmembrane proteins"/>
    <property type="match status" value="1"/>
</dbReference>
<dbReference type="OrthoDB" id="3251871at2759"/>
<proteinExistence type="predicted"/>
<evidence type="ECO:0000256" key="6">
    <source>
        <dbReference type="SAM" id="Phobius"/>
    </source>
</evidence>
<dbReference type="PANTHER" id="PTHR23112:SF0">
    <property type="entry name" value="TRANSMEMBRANE PROTEIN 116"/>
    <property type="match status" value="1"/>
</dbReference>
<keyword evidence="2 6" id="KW-0812">Transmembrane</keyword>
<feature type="transmembrane region" description="Helical" evidence="6">
    <location>
        <begin position="181"/>
        <end position="202"/>
    </location>
</feature>
<evidence type="ECO:0000256" key="4">
    <source>
        <dbReference type="ARBA" id="ARBA00023136"/>
    </source>
</evidence>
<sequence>MSLEDAHDEVFAISAQQMEFAGVLAYACTIPGTIVCGLALVAYAVVAYYPKGRKHLDRVSFRLLVQALVSNVLFGIAWGGTPMHPGIGCDFGAFAVNLTLCLATFYTTCIAVNLQLVLVHGVNGKMMEKYYVIVTVVLSLALNVPTYALGEFGWNVLSETCWYSNADNWKRLQWIIGTQSFWVSLAALIETICSIVVLYWLYCFKRSIHSLTRNVTSSVLLGSGRTESTDPGVVWFSNSSTSAVLSRDPRFRKIIVRIALYPIVSLLLNISTVALDLNMSIHEVTSQLDFRLLVLDLFLYGIRTFAYGILAFGDPSFINAVREILAMRRGHSTKRTLTNLNFANSEASTNLGAKFSMDVELQHVATGPDNNTHSNIAVDQMGGDMKTLPSSESGDRRPLEQKTVLYSQEEQEMQSIGRQL</sequence>
<feature type="transmembrane region" description="Helical" evidence="6">
    <location>
        <begin position="297"/>
        <end position="321"/>
    </location>
</feature>
<evidence type="ECO:0000256" key="5">
    <source>
        <dbReference type="SAM" id="MobiDB-lite"/>
    </source>
</evidence>
<organism evidence="7 8">
    <name type="scientific">Tricholomella constricta</name>
    <dbReference type="NCBI Taxonomy" id="117010"/>
    <lineage>
        <taxon>Eukaryota</taxon>
        <taxon>Fungi</taxon>
        <taxon>Dikarya</taxon>
        <taxon>Basidiomycota</taxon>
        <taxon>Agaricomycotina</taxon>
        <taxon>Agaricomycetes</taxon>
        <taxon>Agaricomycetidae</taxon>
        <taxon>Agaricales</taxon>
        <taxon>Tricholomatineae</taxon>
        <taxon>Lyophyllaceae</taxon>
        <taxon>Tricholomella</taxon>
    </lineage>
</organism>
<dbReference type="GO" id="GO:0007189">
    <property type="term" value="P:adenylate cyclase-activating G protein-coupled receptor signaling pathway"/>
    <property type="evidence" value="ECO:0007669"/>
    <property type="project" value="TreeGrafter"/>
</dbReference>
<dbReference type="EMBL" id="JAACJP010000028">
    <property type="protein sequence ID" value="KAF5376417.1"/>
    <property type="molecule type" value="Genomic_DNA"/>
</dbReference>
<feature type="transmembrane region" description="Helical" evidence="6">
    <location>
        <begin position="254"/>
        <end position="277"/>
    </location>
</feature>
<dbReference type="PANTHER" id="PTHR23112">
    <property type="entry name" value="G PROTEIN-COUPLED RECEPTOR 157-RELATED"/>
    <property type="match status" value="1"/>
</dbReference>
<evidence type="ECO:0000313" key="8">
    <source>
        <dbReference type="Proteomes" id="UP000565441"/>
    </source>
</evidence>
<feature type="region of interest" description="Disordered" evidence="5">
    <location>
        <begin position="380"/>
        <end position="400"/>
    </location>
</feature>